<name>A0AB74JQC0_AURPU</name>
<protein>
    <submittedName>
        <fullName evidence="6">Oxidoreductase</fullName>
    </submittedName>
</protein>
<dbReference type="InterPro" id="IPR036188">
    <property type="entry name" value="FAD/NAD-bd_sf"/>
</dbReference>
<keyword evidence="2" id="KW-0274">FAD</keyword>
<reference evidence="6 7" key="1">
    <citation type="submission" date="2018-10" db="EMBL/GenBank/DDBJ databases">
        <title>Fifty Aureobasidium pullulans genomes reveal a recombining polyextremotolerant generalist.</title>
        <authorList>
            <person name="Gostincar C."/>
            <person name="Turk M."/>
            <person name="Zajc J."/>
            <person name="Gunde-Cimerman N."/>
        </authorList>
    </citation>
    <scope>NUCLEOTIDE SEQUENCE [LARGE SCALE GENOMIC DNA]</scope>
    <source>
        <strain evidence="6 7">EXF-10081</strain>
    </source>
</reference>
<dbReference type="AlphaFoldDB" id="A0AB74JQC0"/>
<sequence>MSNMLVQRPTTRASAPKPQSILIVGCGIAGPVLASLLLRFPGPASSLPHITILERNPSLTSSGQNIDIRGIGKQIIGLLDLEDEIKRFTTGEEGVRFVDENNCCWAEFAVDKSGKVETGTSDVEILRGRLAEILLDKTKRDSKDVQDRGGKGVEFIFEDSLESLHQDEGKVHVQLANGGERSFDLVVGADGLHSRTRKLAFGNEAEGCLKKLHMFAAFFSMPKEDEDGEWRSWFHAPGGVSIMLRPSGTKEKSTVLILLADKSGIIADQLAGSERSIPAQKKLVMSKLNRIGMGTTLALAGAYHLAGSLVDNPSSHSQAFEAYEEAMRPLVANAQKLPPAMPHLIHPQSTWGVWVLRILVAAIYWSGVGTLLFKWKGPPASVVKLKEYGILAEKGE</sequence>
<dbReference type="SUPFAM" id="SSF51905">
    <property type="entry name" value="FAD/NAD(P)-binding domain"/>
    <property type="match status" value="1"/>
</dbReference>
<dbReference type="InterPro" id="IPR051704">
    <property type="entry name" value="FAD_aromatic-hydroxylase"/>
</dbReference>
<keyword evidence="4" id="KW-0812">Transmembrane</keyword>
<evidence type="ECO:0000256" key="3">
    <source>
        <dbReference type="ARBA" id="ARBA00023002"/>
    </source>
</evidence>
<dbReference type="Gene3D" id="3.50.50.60">
    <property type="entry name" value="FAD/NAD(P)-binding domain"/>
    <property type="match status" value="2"/>
</dbReference>
<gene>
    <name evidence="6" type="ORF">D6D12_06894</name>
</gene>
<dbReference type="InterPro" id="IPR002938">
    <property type="entry name" value="FAD-bd"/>
</dbReference>
<dbReference type="GO" id="GO:0071949">
    <property type="term" value="F:FAD binding"/>
    <property type="evidence" value="ECO:0007669"/>
    <property type="project" value="InterPro"/>
</dbReference>
<evidence type="ECO:0000256" key="4">
    <source>
        <dbReference type="SAM" id="Phobius"/>
    </source>
</evidence>
<evidence type="ECO:0000256" key="1">
    <source>
        <dbReference type="ARBA" id="ARBA00022630"/>
    </source>
</evidence>
<feature type="transmembrane region" description="Helical" evidence="4">
    <location>
        <begin position="20"/>
        <end position="38"/>
    </location>
</feature>
<organism evidence="6 7">
    <name type="scientific">Aureobasidium pullulans</name>
    <name type="common">Black yeast</name>
    <name type="synonym">Pullularia pullulans</name>
    <dbReference type="NCBI Taxonomy" id="5580"/>
    <lineage>
        <taxon>Eukaryota</taxon>
        <taxon>Fungi</taxon>
        <taxon>Dikarya</taxon>
        <taxon>Ascomycota</taxon>
        <taxon>Pezizomycotina</taxon>
        <taxon>Dothideomycetes</taxon>
        <taxon>Dothideomycetidae</taxon>
        <taxon>Dothideales</taxon>
        <taxon>Saccotheciaceae</taxon>
        <taxon>Aureobasidium</taxon>
    </lineage>
</organism>
<keyword evidence="1" id="KW-0285">Flavoprotein</keyword>
<dbReference type="Pfam" id="PF01494">
    <property type="entry name" value="FAD_binding_3"/>
    <property type="match status" value="1"/>
</dbReference>
<dbReference type="Proteomes" id="UP000310374">
    <property type="component" value="Unassembled WGS sequence"/>
</dbReference>
<evidence type="ECO:0000259" key="5">
    <source>
        <dbReference type="Pfam" id="PF01494"/>
    </source>
</evidence>
<dbReference type="PANTHER" id="PTHR46865">
    <property type="entry name" value="OXIDOREDUCTASE-RELATED"/>
    <property type="match status" value="1"/>
</dbReference>
<feature type="domain" description="FAD-binding" evidence="5">
    <location>
        <begin position="21"/>
        <end position="257"/>
    </location>
</feature>
<evidence type="ECO:0000256" key="2">
    <source>
        <dbReference type="ARBA" id="ARBA00022827"/>
    </source>
</evidence>
<keyword evidence="4" id="KW-1133">Transmembrane helix</keyword>
<evidence type="ECO:0000313" key="6">
    <source>
        <dbReference type="EMBL" id="THX25480.1"/>
    </source>
</evidence>
<proteinExistence type="predicted"/>
<dbReference type="EMBL" id="QZAT01000098">
    <property type="protein sequence ID" value="THX25480.1"/>
    <property type="molecule type" value="Genomic_DNA"/>
</dbReference>
<keyword evidence="3" id="KW-0560">Oxidoreductase</keyword>
<evidence type="ECO:0000313" key="7">
    <source>
        <dbReference type="Proteomes" id="UP000310374"/>
    </source>
</evidence>
<keyword evidence="4" id="KW-0472">Membrane</keyword>
<dbReference type="PANTHER" id="PTHR46865:SF2">
    <property type="entry name" value="MONOOXYGENASE"/>
    <property type="match status" value="1"/>
</dbReference>
<dbReference type="GO" id="GO:0016491">
    <property type="term" value="F:oxidoreductase activity"/>
    <property type="evidence" value="ECO:0007669"/>
    <property type="project" value="UniProtKB-KW"/>
</dbReference>
<comment type="caution">
    <text evidence="6">The sequence shown here is derived from an EMBL/GenBank/DDBJ whole genome shotgun (WGS) entry which is preliminary data.</text>
</comment>
<accession>A0AB74JQC0</accession>